<keyword evidence="2" id="KW-1185">Reference proteome</keyword>
<dbReference type="EMBL" id="CM055736">
    <property type="protein sequence ID" value="KAJ8007269.1"/>
    <property type="molecule type" value="Genomic_DNA"/>
</dbReference>
<dbReference type="Proteomes" id="UP001157502">
    <property type="component" value="Chromosome 9"/>
</dbReference>
<evidence type="ECO:0000313" key="2">
    <source>
        <dbReference type="Proteomes" id="UP001157502"/>
    </source>
</evidence>
<name>A0ACC2GUB9_DALPE</name>
<proteinExistence type="predicted"/>
<evidence type="ECO:0000313" key="1">
    <source>
        <dbReference type="EMBL" id="KAJ8007269.1"/>
    </source>
</evidence>
<sequence length="277" mass="31116">MELFYLQGLLLVVICLGSNFGSSENSPFPDITDEKFITECVRIHNDNRSSVQPPASNMLYMTWDAGLAITARAWAKHCVFKHNIYLRDVKRVHPVFSSVGENIWVETPPYTFSVMGAMRSWVNELRDYTYEENICQARKMCGHYTQVVWATSYKVGCAVEMCPNGVKQTPFSDRVGAIFVCNYAIAGNMVGISPYQTGRECSACEGGTSNTCEAKLCRDTKRDELKSYNWTPDWDPALTTCGPSCIAILAIRPAALILTFATAFGVHKFYPSMFFYE</sequence>
<accession>A0ACC2GUB9</accession>
<organism evidence="1 2">
    <name type="scientific">Dallia pectoralis</name>
    <name type="common">Alaska blackfish</name>
    <dbReference type="NCBI Taxonomy" id="75939"/>
    <lineage>
        <taxon>Eukaryota</taxon>
        <taxon>Metazoa</taxon>
        <taxon>Chordata</taxon>
        <taxon>Craniata</taxon>
        <taxon>Vertebrata</taxon>
        <taxon>Euteleostomi</taxon>
        <taxon>Actinopterygii</taxon>
        <taxon>Neopterygii</taxon>
        <taxon>Teleostei</taxon>
        <taxon>Protacanthopterygii</taxon>
        <taxon>Esociformes</taxon>
        <taxon>Umbridae</taxon>
        <taxon>Dallia</taxon>
    </lineage>
</organism>
<reference evidence="1" key="1">
    <citation type="submission" date="2021-05" db="EMBL/GenBank/DDBJ databases">
        <authorList>
            <person name="Pan Q."/>
            <person name="Jouanno E."/>
            <person name="Zahm M."/>
            <person name="Klopp C."/>
            <person name="Cabau C."/>
            <person name="Louis A."/>
            <person name="Berthelot C."/>
            <person name="Parey E."/>
            <person name="Roest Crollius H."/>
            <person name="Montfort J."/>
            <person name="Robinson-Rechavi M."/>
            <person name="Bouchez O."/>
            <person name="Lampietro C."/>
            <person name="Lopez Roques C."/>
            <person name="Donnadieu C."/>
            <person name="Postlethwait J."/>
            <person name="Bobe J."/>
            <person name="Dillon D."/>
            <person name="Chandos A."/>
            <person name="von Hippel F."/>
            <person name="Guiguen Y."/>
        </authorList>
    </citation>
    <scope>NUCLEOTIDE SEQUENCE</scope>
    <source>
        <strain evidence="1">YG-Jan2019</strain>
    </source>
</reference>
<protein>
    <submittedName>
        <fullName evidence="1">Uncharacterized protein</fullName>
    </submittedName>
</protein>
<comment type="caution">
    <text evidence="1">The sequence shown here is derived from an EMBL/GenBank/DDBJ whole genome shotgun (WGS) entry which is preliminary data.</text>
</comment>
<gene>
    <name evidence="1" type="ORF">DPEC_G00115790</name>
</gene>